<dbReference type="AlphaFoldDB" id="A0A2S8SR16"/>
<dbReference type="PANTHER" id="PTHR43103">
    <property type="entry name" value="NUCLEOSIDE-DIPHOSPHATE-SUGAR EPIMERASE"/>
    <property type="match status" value="1"/>
</dbReference>
<dbReference type="OrthoDB" id="9801056at2"/>
<dbReference type="InterPro" id="IPR001509">
    <property type="entry name" value="Epimerase_deHydtase"/>
</dbReference>
<name>A0A2S8SR16_9BACT</name>
<keyword evidence="2" id="KW-0560">Oxidoreductase</keyword>
<proteinExistence type="inferred from homology"/>
<sequence>MKILVTGAAGLVGGHVARELLENGHEVRALDVTHVSADLSGRVEMVYADISDRMAMLRAAHGCDSIAHLAAISNPIHGRELEIFEPNVVGTHYVLAAAEAHGIARVALASSCSIYGAPFAKNTFHFDYLPVDELHPQRAEELYAVSKAANELTAAAISRRSGMATTCLRINNVYDFGGGHQHWMKRQLQEAHNHRSADLWHYIEVRDVARAFRLALENVTSGYHTPIIVTRDLWTTHSHRELIARHYPELEPFLNSDWDFERFGFYDSRPAEELFGFVAQRLWRDVPELNQVSKNEAAL</sequence>
<feature type="domain" description="NAD-dependent epimerase/dehydratase" evidence="4">
    <location>
        <begin position="3"/>
        <end position="224"/>
    </location>
</feature>
<evidence type="ECO:0000259" key="4">
    <source>
        <dbReference type="Pfam" id="PF01370"/>
    </source>
</evidence>
<dbReference type="SUPFAM" id="SSF51735">
    <property type="entry name" value="NAD(P)-binding Rossmann-fold domains"/>
    <property type="match status" value="1"/>
</dbReference>
<keyword evidence="3" id="KW-0520">NAD</keyword>
<dbReference type="RefSeq" id="WP_106380637.1">
    <property type="nucleotide sequence ID" value="NZ_NIGF01000014.1"/>
</dbReference>
<dbReference type="GO" id="GO:0016491">
    <property type="term" value="F:oxidoreductase activity"/>
    <property type="evidence" value="ECO:0007669"/>
    <property type="project" value="UniProtKB-KW"/>
</dbReference>
<evidence type="ECO:0000256" key="3">
    <source>
        <dbReference type="ARBA" id="ARBA00023027"/>
    </source>
</evidence>
<gene>
    <name evidence="5" type="ORF">B1R32_11450</name>
</gene>
<keyword evidence="6" id="KW-1185">Reference proteome</keyword>
<dbReference type="Pfam" id="PF01370">
    <property type="entry name" value="Epimerase"/>
    <property type="match status" value="1"/>
</dbReference>
<dbReference type="EMBL" id="NIGF01000014">
    <property type="protein sequence ID" value="PQV63225.1"/>
    <property type="molecule type" value="Genomic_DNA"/>
</dbReference>
<evidence type="ECO:0000256" key="1">
    <source>
        <dbReference type="ARBA" id="ARBA00007637"/>
    </source>
</evidence>
<organism evidence="5 6">
    <name type="scientific">Abditibacterium utsteinense</name>
    <dbReference type="NCBI Taxonomy" id="1960156"/>
    <lineage>
        <taxon>Bacteria</taxon>
        <taxon>Pseudomonadati</taxon>
        <taxon>Abditibacteriota</taxon>
        <taxon>Abditibacteriia</taxon>
        <taxon>Abditibacteriales</taxon>
        <taxon>Abditibacteriaceae</taxon>
        <taxon>Abditibacterium</taxon>
    </lineage>
</organism>
<evidence type="ECO:0000313" key="5">
    <source>
        <dbReference type="EMBL" id="PQV63225.1"/>
    </source>
</evidence>
<dbReference type="InParanoid" id="A0A2S8SR16"/>
<dbReference type="Proteomes" id="UP000237684">
    <property type="component" value="Unassembled WGS sequence"/>
</dbReference>
<dbReference type="PANTHER" id="PTHR43103:SF5">
    <property type="entry name" value="4-EPIMERASE, PUTATIVE (AFU_ORTHOLOGUE AFUA_7G00360)-RELATED"/>
    <property type="match status" value="1"/>
</dbReference>
<dbReference type="CDD" id="cd08946">
    <property type="entry name" value="SDR_e"/>
    <property type="match status" value="1"/>
</dbReference>
<evidence type="ECO:0000256" key="2">
    <source>
        <dbReference type="ARBA" id="ARBA00023002"/>
    </source>
</evidence>
<dbReference type="Gene3D" id="3.40.50.720">
    <property type="entry name" value="NAD(P)-binding Rossmann-like Domain"/>
    <property type="match status" value="1"/>
</dbReference>
<protein>
    <submittedName>
        <fullName evidence="5">Nucleoside-diphosphate-sugar epimerase</fullName>
    </submittedName>
</protein>
<evidence type="ECO:0000313" key="6">
    <source>
        <dbReference type="Proteomes" id="UP000237684"/>
    </source>
</evidence>
<comment type="caution">
    <text evidence="5">The sequence shown here is derived from an EMBL/GenBank/DDBJ whole genome shotgun (WGS) entry which is preliminary data.</text>
</comment>
<dbReference type="InterPro" id="IPR036291">
    <property type="entry name" value="NAD(P)-bd_dom_sf"/>
</dbReference>
<reference evidence="5 6" key="1">
    <citation type="journal article" date="2018" name="Syst. Appl. Microbiol.">
        <title>Abditibacterium utsteinense sp. nov., the first cultivated member of candidate phylum FBP, isolated from ice-free Antarctic soil samples.</title>
        <authorList>
            <person name="Tahon G."/>
            <person name="Tytgat B."/>
            <person name="Lebbe L."/>
            <person name="Carlier A."/>
            <person name="Willems A."/>
        </authorList>
    </citation>
    <scope>NUCLEOTIDE SEQUENCE [LARGE SCALE GENOMIC DNA]</scope>
    <source>
        <strain evidence="5 6">LMG 29911</strain>
    </source>
</reference>
<accession>A0A2S8SR16</accession>
<comment type="similarity">
    <text evidence="1">Belongs to the NAD(P)-dependent epimerase/dehydratase family.</text>
</comment>